<protein>
    <recommendedName>
        <fullName evidence="3">DNA topoisomerase (ATP-hydrolyzing)</fullName>
        <ecNumber evidence="3">5.6.2.2</ecNumber>
    </recommendedName>
</protein>
<dbReference type="InterPro" id="IPR050220">
    <property type="entry name" value="Type_II_DNA_Topoisomerases"/>
</dbReference>
<dbReference type="Gene3D" id="3.30.1360.40">
    <property type="match status" value="1"/>
</dbReference>
<dbReference type="InterPro" id="IPR013757">
    <property type="entry name" value="Topo_IIA_A_a_sf"/>
</dbReference>
<evidence type="ECO:0000256" key="5">
    <source>
        <dbReference type="ARBA" id="ARBA00022840"/>
    </source>
</evidence>
<dbReference type="GO" id="GO:0005737">
    <property type="term" value="C:cytoplasm"/>
    <property type="evidence" value="ECO:0007669"/>
    <property type="project" value="TreeGrafter"/>
</dbReference>
<keyword evidence="4" id="KW-0547">Nucleotide-binding</keyword>
<dbReference type="SUPFAM" id="SSF101904">
    <property type="entry name" value="GyrA/ParC C-terminal domain-like"/>
    <property type="match status" value="1"/>
</dbReference>
<evidence type="ECO:0000256" key="4">
    <source>
        <dbReference type="ARBA" id="ARBA00022741"/>
    </source>
</evidence>
<feature type="domain" description="Topo IIA-type catalytic" evidence="10">
    <location>
        <begin position="37"/>
        <end position="503"/>
    </location>
</feature>
<accession>A0A644UWD2</accession>
<dbReference type="FunFam" id="1.10.268.10:FF:000001">
    <property type="entry name" value="DNA gyrase subunit A"/>
    <property type="match status" value="1"/>
</dbReference>
<proteinExistence type="inferred from homology"/>
<dbReference type="InterPro" id="IPR005743">
    <property type="entry name" value="GyrA"/>
</dbReference>
<sequence length="824" mass="91169">MTSEETTTHKTISINIEDEMKNCFIDYAMSVIIGRAIPDVRDGLKPVHRRILYAMFHDEGNTSDKAYKKSAKAVAATMGNYHPHGDTAIYDTLVKMAQPFSYRYTLVDGQGNFGSIDGDSAAAMRYTEARLTKAAESLLEDIDKETVDFVPNFDESSQEPDVLPSRIPNLLVNGTTGIAVGMATNMMPHNLGEVCDLVDAYIDNPEMQLDEMMKILPAPDFPTGGKIMGTDGIVNAYQTGQGKVILRGIAEIEERKKGFEQIVITEIPYQVNKASMIEKIAELVKTKVIEGISDIRDESDKDGIRVVIELKQNAQANVVLNQLYKHTQLENSFGIINLAIVDKKPKILSLVELLRYFIAHRVDVVRRRSLFDLRKAEERMHIMAGLLKALDMIEVVIATIRASPEASVAQEALVSKLGFSEAQAEAILKMQLRRLAALEQQKIVDETTSLQLIIDKLTWILSSEENILSVVKTETAEVRAAYADERRTRIDYTANTDFNMMDLIPDEQTLVMLTTQDYIKRVPLDLYRQQKRGGRGVIGMTTKDEDSVDKVFMASTHDYLLCFTNKGRVYWLRVYEIPEGSRTSKGKAIVNLLNLTDEEVSAVIPMRDFDAEKNLLYATKKGRVGKFSQDLFSRPRTGGIIGITLLDGDELVDVVVTGGSSDVVLTTAFGQALRFTEDEVRATGRGTQGVIGIRLKYEGDYVCALTLVETQYLLMITDKGYGKRTEFDAFMGHGRGTQGVKSIVANFERGKVVSSLAVSDDDQVIITTAAGVVLRTQASDISIQGRGTQGVRVIRVDSGDKVTGVAIVPPDEADPILPEGEDQA</sequence>
<dbReference type="GO" id="GO:0006265">
    <property type="term" value="P:DNA topological change"/>
    <property type="evidence" value="ECO:0007669"/>
    <property type="project" value="InterPro"/>
</dbReference>
<dbReference type="NCBIfam" id="NF004043">
    <property type="entry name" value="PRK05560.1"/>
    <property type="match status" value="1"/>
</dbReference>
<dbReference type="Pfam" id="PF00521">
    <property type="entry name" value="DNA_topoisoIV"/>
    <property type="match status" value="1"/>
</dbReference>
<dbReference type="FunFam" id="2.120.10.90:FF:000005">
    <property type="entry name" value="DNA topoisomerase 4 subunit A"/>
    <property type="match status" value="1"/>
</dbReference>
<dbReference type="SUPFAM" id="SSF56719">
    <property type="entry name" value="Type II DNA topoisomerase"/>
    <property type="match status" value="1"/>
</dbReference>
<dbReference type="Pfam" id="PF03989">
    <property type="entry name" value="DNA_gyraseA_C"/>
    <property type="match status" value="6"/>
</dbReference>
<dbReference type="InterPro" id="IPR035516">
    <property type="entry name" value="Gyrase/topoIV_suA_C"/>
</dbReference>
<dbReference type="Gene3D" id="3.90.199.10">
    <property type="entry name" value="Topoisomerase II, domain 5"/>
    <property type="match status" value="1"/>
</dbReference>
<dbReference type="PANTHER" id="PTHR43493">
    <property type="entry name" value="DNA GYRASE/TOPOISOMERASE SUBUNIT A"/>
    <property type="match status" value="1"/>
</dbReference>
<evidence type="ECO:0000256" key="7">
    <source>
        <dbReference type="ARBA" id="ARBA00023125"/>
    </source>
</evidence>
<dbReference type="InterPro" id="IPR013758">
    <property type="entry name" value="Topo_IIA_A/C_ab"/>
</dbReference>
<dbReference type="SMART" id="SM00434">
    <property type="entry name" value="TOP4c"/>
    <property type="match status" value="1"/>
</dbReference>
<evidence type="ECO:0000256" key="1">
    <source>
        <dbReference type="ARBA" id="ARBA00000185"/>
    </source>
</evidence>
<dbReference type="PROSITE" id="PS52040">
    <property type="entry name" value="TOPO_IIA"/>
    <property type="match status" value="1"/>
</dbReference>
<dbReference type="AlphaFoldDB" id="A0A644UWD2"/>
<evidence type="ECO:0000256" key="2">
    <source>
        <dbReference type="ARBA" id="ARBA00008263"/>
    </source>
</evidence>
<dbReference type="PANTHER" id="PTHR43493:SF5">
    <property type="entry name" value="DNA GYRASE SUBUNIT A, CHLOROPLASTIC_MITOCHONDRIAL"/>
    <property type="match status" value="1"/>
</dbReference>
<dbReference type="CDD" id="cd00187">
    <property type="entry name" value="TOP4c"/>
    <property type="match status" value="1"/>
</dbReference>
<dbReference type="HAMAP" id="MF_01897">
    <property type="entry name" value="GyrA"/>
    <property type="match status" value="1"/>
</dbReference>
<dbReference type="EMBL" id="VSSQ01000174">
    <property type="protein sequence ID" value="MPL83330.1"/>
    <property type="molecule type" value="Genomic_DNA"/>
</dbReference>
<dbReference type="GO" id="GO:0003918">
    <property type="term" value="F:DNA topoisomerase type II (double strand cut, ATP-hydrolyzing) activity"/>
    <property type="evidence" value="ECO:0007669"/>
    <property type="project" value="UniProtKB-EC"/>
</dbReference>
<dbReference type="NCBIfam" id="TIGR01063">
    <property type="entry name" value="gyrA"/>
    <property type="match status" value="1"/>
</dbReference>
<reference evidence="11" key="1">
    <citation type="submission" date="2019-08" db="EMBL/GenBank/DDBJ databases">
        <authorList>
            <person name="Kucharzyk K."/>
            <person name="Murdoch R.W."/>
            <person name="Higgins S."/>
            <person name="Loffler F."/>
        </authorList>
    </citation>
    <scope>NUCLEOTIDE SEQUENCE</scope>
</reference>
<comment type="caution">
    <text evidence="11">The sequence shown here is derived from an EMBL/GenBank/DDBJ whole genome shotgun (WGS) entry which is preliminary data.</text>
</comment>
<dbReference type="GO" id="GO:0009330">
    <property type="term" value="C:DNA topoisomerase type II (double strand cut, ATP-hydrolyzing) complex"/>
    <property type="evidence" value="ECO:0007669"/>
    <property type="project" value="TreeGrafter"/>
</dbReference>
<dbReference type="InterPro" id="IPR013760">
    <property type="entry name" value="Topo_IIA-like_dom_sf"/>
</dbReference>
<evidence type="ECO:0000259" key="10">
    <source>
        <dbReference type="PROSITE" id="PS52040"/>
    </source>
</evidence>
<gene>
    <name evidence="11" type="primary">gyrA_16</name>
    <name evidence="11" type="ORF">SDC9_29284</name>
</gene>
<comment type="similarity">
    <text evidence="2">Belongs to the type II topoisomerase GyrA/ParC subunit family.</text>
</comment>
<dbReference type="EC" id="5.6.2.2" evidence="3"/>
<comment type="subunit">
    <text evidence="9">Heterotetramer composed of ParC and ParE.</text>
</comment>
<dbReference type="FunFam" id="3.30.1360.40:FF:000002">
    <property type="entry name" value="DNA gyrase subunit A"/>
    <property type="match status" value="1"/>
</dbReference>
<dbReference type="NCBIfam" id="NF004044">
    <property type="entry name" value="PRK05561.1"/>
    <property type="match status" value="1"/>
</dbReference>
<organism evidence="11">
    <name type="scientific">bioreactor metagenome</name>
    <dbReference type="NCBI Taxonomy" id="1076179"/>
    <lineage>
        <taxon>unclassified sequences</taxon>
        <taxon>metagenomes</taxon>
        <taxon>ecological metagenomes</taxon>
    </lineage>
</organism>
<dbReference type="GO" id="GO:0003677">
    <property type="term" value="F:DNA binding"/>
    <property type="evidence" value="ECO:0007669"/>
    <property type="project" value="UniProtKB-KW"/>
</dbReference>
<evidence type="ECO:0000256" key="3">
    <source>
        <dbReference type="ARBA" id="ARBA00012895"/>
    </source>
</evidence>
<dbReference type="InterPro" id="IPR006691">
    <property type="entry name" value="GyrA/parC_rep"/>
</dbReference>
<name>A0A644UWD2_9ZZZZ</name>
<dbReference type="Gene3D" id="1.10.268.10">
    <property type="entry name" value="Topoisomerase, domain 3"/>
    <property type="match status" value="1"/>
</dbReference>
<dbReference type="GO" id="GO:0005524">
    <property type="term" value="F:ATP binding"/>
    <property type="evidence" value="ECO:0007669"/>
    <property type="project" value="UniProtKB-KW"/>
</dbReference>
<keyword evidence="7" id="KW-0238">DNA-binding</keyword>
<keyword evidence="8 11" id="KW-0413">Isomerase</keyword>
<evidence type="ECO:0000256" key="6">
    <source>
        <dbReference type="ARBA" id="ARBA00023029"/>
    </source>
</evidence>
<keyword evidence="6" id="KW-0799">Topoisomerase</keyword>
<keyword evidence="5" id="KW-0067">ATP-binding</keyword>
<evidence type="ECO:0000313" key="11">
    <source>
        <dbReference type="EMBL" id="MPL83330.1"/>
    </source>
</evidence>
<dbReference type="FunFam" id="3.90.199.10:FF:000001">
    <property type="entry name" value="DNA gyrase subunit A"/>
    <property type="match status" value="1"/>
</dbReference>
<evidence type="ECO:0000256" key="9">
    <source>
        <dbReference type="ARBA" id="ARBA00063644"/>
    </source>
</evidence>
<comment type="catalytic activity">
    <reaction evidence="1">
        <text>ATP-dependent breakage, passage and rejoining of double-stranded DNA.</text>
        <dbReference type="EC" id="5.6.2.2"/>
    </reaction>
</comment>
<dbReference type="InterPro" id="IPR002205">
    <property type="entry name" value="Topo_IIA_dom_A"/>
</dbReference>
<dbReference type="GO" id="GO:0005694">
    <property type="term" value="C:chromosome"/>
    <property type="evidence" value="ECO:0007669"/>
    <property type="project" value="InterPro"/>
</dbReference>
<dbReference type="Gene3D" id="2.120.10.90">
    <property type="entry name" value="DNA gyrase/topoisomerase IV, subunit A, C-terminal"/>
    <property type="match status" value="1"/>
</dbReference>
<evidence type="ECO:0000256" key="8">
    <source>
        <dbReference type="ARBA" id="ARBA00023235"/>
    </source>
</evidence>